<dbReference type="EMBL" id="HBUF01667006">
    <property type="protein sequence ID" value="CAG6789834.1"/>
    <property type="molecule type" value="Transcribed_RNA"/>
</dbReference>
<dbReference type="EMBL" id="HBUF01667007">
    <property type="protein sequence ID" value="CAG6789835.1"/>
    <property type="molecule type" value="Transcribed_RNA"/>
</dbReference>
<dbReference type="EMBL" id="HBUF01447020">
    <property type="protein sequence ID" value="CAG6743365.1"/>
    <property type="molecule type" value="Transcribed_RNA"/>
</dbReference>
<feature type="transmembrane region" description="Helical" evidence="1">
    <location>
        <begin position="6"/>
        <end position="23"/>
    </location>
</feature>
<keyword evidence="1" id="KW-0472">Membrane</keyword>
<proteinExistence type="predicted"/>
<name>A0A8D9E7G5_9HEMI</name>
<dbReference type="EMBL" id="HBUF01318697">
    <property type="protein sequence ID" value="CAG6694510.1"/>
    <property type="molecule type" value="Transcribed_RNA"/>
</dbReference>
<evidence type="ECO:0000313" key="2">
    <source>
        <dbReference type="EMBL" id="CAG6743366.1"/>
    </source>
</evidence>
<accession>A0A8D9E7G5</accession>
<protein>
    <submittedName>
        <fullName evidence="2">Uncharacterized protein</fullName>
    </submittedName>
</protein>
<keyword evidence="1" id="KW-1133">Transmembrane helix</keyword>
<keyword evidence="1" id="KW-0812">Transmembrane</keyword>
<dbReference type="EMBL" id="HBUF01128358">
    <property type="protein sequence ID" value="CAG6643669.1"/>
    <property type="molecule type" value="Transcribed_RNA"/>
</dbReference>
<dbReference type="AlphaFoldDB" id="A0A8D9E7G5"/>
<sequence>MYIMVAIFMVFVQICLIRDLWLILNRQHIILMDSVLYLIWKVILLVVSIVIKLQRLLLVAELIIGQKEWKIFGFFIREFNSPIGVVIEVWIIKVLIDCIVTVKGVAVTKYGDNTRCCVKRWILSRDWRVIYEAVETLSGFHWNEIDLDTVSGISYRLFNHFLNDSS</sequence>
<feature type="transmembrane region" description="Helical" evidence="1">
    <location>
        <begin position="35"/>
        <end position="53"/>
    </location>
</feature>
<dbReference type="EMBL" id="HBUF01447021">
    <property type="protein sequence ID" value="CAG6743366.1"/>
    <property type="molecule type" value="Transcribed_RNA"/>
</dbReference>
<organism evidence="2">
    <name type="scientific">Cacopsylla melanoneura</name>
    <dbReference type="NCBI Taxonomy" id="428564"/>
    <lineage>
        <taxon>Eukaryota</taxon>
        <taxon>Metazoa</taxon>
        <taxon>Ecdysozoa</taxon>
        <taxon>Arthropoda</taxon>
        <taxon>Hexapoda</taxon>
        <taxon>Insecta</taxon>
        <taxon>Pterygota</taxon>
        <taxon>Neoptera</taxon>
        <taxon>Paraneoptera</taxon>
        <taxon>Hemiptera</taxon>
        <taxon>Sternorrhyncha</taxon>
        <taxon>Psylloidea</taxon>
        <taxon>Psyllidae</taxon>
        <taxon>Psyllinae</taxon>
        <taxon>Cacopsylla</taxon>
    </lineage>
</organism>
<evidence type="ECO:0000256" key="1">
    <source>
        <dbReference type="SAM" id="Phobius"/>
    </source>
</evidence>
<reference evidence="2" key="1">
    <citation type="submission" date="2021-05" db="EMBL/GenBank/DDBJ databases">
        <authorList>
            <person name="Alioto T."/>
            <person name="Alioto T."/>
            <person name="Gomez Garrido J."/>
        </authorList>
    </citation>
    <scope>NUCLEOTIDE SEQUENCE</scope>
</reference>